<dbReference type="SMART" id="SM01086">
    <property type="entry name" value="ClpB_D2-small"/>
    <property type="match status" value="1"/>
</dbReference>
<dbReference type="InterPro" id="IPR004176">
    <property type="entry name" value="Clp_R_N"/>
</dbReference>
<sequence length="846" mass="94790">MSTKKYTERAQSALKACLDEAIANSNNVVEPEHLLKVILNDQTSVLYSVLSLDEREDIKNKLIRRIGGFAKQYNCTEPRIGEALARVIMSAESGRDSYVSVNALVLQLLTVQSIKELISNSEDIKKRVEEQSRNKKFDSRNSDDATDVMSRFAVDMVEQARQNVFDPVIGRDEEIRQVIEILSKKTKSNAILVGKPGVGKTAIVNGIAQLVANGEVPTLRNAKIYNVDVGSMVAGTAHRGDFEERLKSLVKEAETTPGVILFIDEIHIVLGAGKTDGAMDAANMLKPGLAAGTIKCIGATTHDEYRKYVEKDPAFERRFVQVVVNEPSIEDSITMLRGLKERLEAYHGVKIADSALVYAANSSKKYISNRRLPDVAIDLIDTACASAVIALESEPQEILNARSKAWSLELEKASLEIDLAREKDEQTMKRLESVCEKIEEVKRSIEPMEEAYLKEKRHIIEAKKLKKRLEDTKLRLAQAERERDTYVAYDLKTNVIPVIESELKRLESVEVILPVNVAEVISRWTGIPVKRLTIKENERLMEMSSRIKGRIFGQGHAVDAIVDSILQSRVGLSREDKPIGAFLLLGPTGVGKTELAKAVAMELFDDEKNMLVLDMSDYGNEMSITKLIGASAGYVGYNEGGALTEPIKNKPYSVILLDEVDLAHQTVLNVLYQLLDEGRVTDGKGTVVDFRNCVLIMTSNLGQEIMLRSSELGEDDKKEIERLVLNRFGPPLVNRIDNVIYFNKLDRESMYKILEYQMSQLKKKLEDKNISFEISNRVKDDVIEKVHSSTYGARLLKRFIQSNFVHALTKILLMKTNEDPVRVMCTHPSEEAQGICISDYIYCVTQ</sequence>
<accession>A0ABY8CLY0</accession>
<dbReference type="InterPro" id="IPR001270">
    <property type="entry name" value="ClpA/B"/>
</dbReference>
<dbReference type="PROSITE" id="PS51903">
    <property type="entry name" value="CLP_R"/>
    <property type="match status" value="1"/>
</dbReference>
<dbReference type="InterPro" id="IPR003593">
    <property type="entry name" value="AAA+_ATPase"/>
</dbReference>
<evidence type="ECO:0000313" key="9">
    <source>
        <dbReference type="Proteomes" id="UP001217963"/>
    </source>
</evidence>
<keyword evidence="2" id="KW-0547">Nucleotide-binding</keyword>
<keyword evidence="6" id="KW-0175">Coiled coil</keyword>
<organism evidence="8 9">
    <name type="scientific">Encephalitozoon hellem</name>
    <name type="common">Microsporidian parasite</name>
    <dbReference type="NCBI Taxonomy" id="27973"/>
    <lineage>
        <taxon>Eukaryota</taxon>
        <taxon>Fungi</taxon>
        <taxon>Fungi incertae sedis</taxon>
        <taxon>Microsporidia</taxon>
        <taxon>Unikaryonidae</taxon>
        <taxon>Encephalitozoon</taxon>
    </lineage>
</organism>
<gene>
    <name evidence="8" type="ORF">PFJ87_11g01510</name>
</gene>
<dbReference type="SUPFAM" id="SSF81923">
    <property type="entry name" value="Double Clp-N motif"/>
    <property type="match status" value="1"/>
</dbReference>
<reference evidence="8 9" key="1">
    <citation type="submission" date="2023-02" db="EMBL/GenBank/DDBJ databases">
        <title>Encephalitozoon hellem ATCC 50451 complete genome.</title>
        <authorList>
            <person name="Mascarenhas dos Santos A.C."/>
            <person name="Julian A.T."/>
            <person name="Pombert J.-F."/>
        </authorList>
    </citation>
    <scope>NUCLEOTIDE SEQUENCE [LARGE SCALE GENOMIC DNA]</scope>
    <source>
        <strain evidence="8 9">ATCC 50451</strain>
    </source>
</reference>
<evidence type="ECO:0000256" key="3">
    <source>
        <dbReference type="ARBA" id="ARBA00022840"/>
    </source>
</evidence>
<feature type="domain" description="Clp R" evidence="7">
    <location>
        <begin position="3"/>
        <end position="135"/>
    </location>
</feature>
<dbReference type="PANTHER" id="PTHR11638:SF18">
    <property type="entry name" value="HEAT SHOCK PROTEIN 104"/>
    <property type="match status" value="1"/>
</dbReference>
<evidence type="ECO:0000313" key="8">
    <source>
        <dbReference type="EMBL" id="WEL39913.1"/>
    </source>
</evidence>
<dbReference type="EMBL" id="CP119072">
    <property type="protein sequence ID" value="WEL39913.1"/>
    <property type="molecule type" value="Genomic_DNA"/>
</dbReference>
<dbReference type="Gene3D" id="1.10.8.60">
    <property type="match status" value="1"/>
</dbReference>
<dbReference type="InterPro" id="IPR018368">
    <property type="entry name" value="ClpA/B_CS1"/>
</dbReference>
<evidence type="ECO:0000256" key="2">
    <source>
        <dbReference type="ARBA" id="ARBA00022741"/>
    </source>
</evidence>
<dbReference type="SMART" id="SM00382">
    <property type="entry name" value="AAA"/>
    <property type="match status" value="2"/>
</dbReference>
<dbReference type="InterPro" id="IPR036628">
    <property type="entry name" value="Clp_N_dom_sf"/>
</dbReference>
<dbReference type="CDD" id="cd00009">
    <property type="entry name" value="AAA"/>
    <property type="match status" value="1"/>
</dbReference>
<evidence type="ECO:0000256" key="4">
    <source>
        <dbReference type="ARBA" id="ARBA00023186"/>
    </source>
</evidence>
<dbReference type="Proteomes" id="UP001217963">
    <property type="component" value="Chromosome XI"/>
</dbReference>
<dbReference type="InterPro" id="IPR050130">
    <property type="entry name" value="ClpA_ClpB"/>
</dbReference>
<evidence type="ECO:0000256" key="5">
    <source>
        <dbReference type="PROSITE-ProRule" id="PRU01251"/>
    </source>
</evidence>
<dbReference type="Gene3D" id="3.40.50.300">
    <property type="entry name" value="P-loop containing nucleotide triphosphate hydrolases"/>
    <property type="match status" value="3"/>
</dbReference>
<name>A0ABY8CLY0_ENCHE</name>
<dbReference type="PRINTS" id="PR00300">
    <property type="entry name" value="CLPPROTEASEA"/>
</dbReference>
<dbReference type="Pfam" id="PF02861">
    <property type="entry name" value="Clp_N"/>
    <property type="match status" value="1"/>
</dbReference>
<dbReference type="Pfam" id="PF17871">
    <property type="entry name" value="AAA_lid_9"/>
    <property type="match status" value="1"/>
</dbReference>
<dbReference type="Pfam" id="PF10431">
    <property type="entry name" value="ClpB_D2-small"/>
    <property type="match status" value="1"/>
</dbReference>
<dbReference type="InterPro" id="IPR003959">
    <property type="entry name" value="ATPase_AAA_core"/>
</dbReference>
<dbReference type="Gene3D" id="1.10.1780.10">
    <property type="entry name" value="Clp, N-terminal domain"/>
    <property type="match status" value="1"/>
</dbReference>
<keyword evidence="9" id="KW-1185">Reference proteome</keyword>
<feature type="coiled-coil region" evidence="6">
    <location>
        <begin position="405"/>
        <end position="482"/>
    </location>
</feature>
<evidence type="ECO:0000259" key="7">
    <source>
        <dbReference type="PROSITE" id="PS51903"/>
    </source>
</evidence>
<dbReference type="Pfam" id="PF07724">
    <property type="entry name" value="AAA_2"/>
    <property type="match status" value="1"/>
</dbReference>
<dbReference type="PROSITE" id="PS00870">
    <property type="entry name" value="CLPAB_1"/>
    <property type="match status" value="1"/>
</dbReference>
<dbReference type="InterPro" id="IPR041546">
    <property type="entry name" value="ClpA/ClpB_AAA_lid"/>
</dbReference>
<keyword evidence="3" id="KW-0067">ATP-binding</keyword>
<keyword evidence="1 5" id="KW-0677">Repeat</keyword>
<evidence type="ECO:0000256" key="1">
    <source>
        <dbReference type="ARBA" id="ARBA00022737"/>
    </source>
</evidence>
<proteinExistence type="predicted"/>
<dbReference type="CDD" id="cd19499">
    <property type="entry name" value="RecA-like_ClpB_Hsp104-like"/>
    <property type="match status" value="1"/>
</dbReference>
<dbReference type="InterPro" id="IPR027417">
    <property type="entry name" value="P-loop_NTPase"/>
</dbReference>
<dbReference type="SUPFAM" id="SSF52540">
    <property type="entry name" value="P-loop containing nucleoside triphosphate hydrolases"/>
    <property type="match status" value="2"/>
</dbReference>
<dbReference type="Pfam" id="PF00004">
    <property type="entry name" value="AAA"/>
    <property type="match status" value="1"/>
</dbReference>
<evidence type="ECO:0000256" key="6">
    <source>
        <dbReference type="SAM" id="Coils"/>
    </source>
</evidence>
<dbReference type="PANTHER" id="PTHR11638">
    <property type="entry name" value="ATP-DEPENDENT CLP PROTEASE"/>
    <property type="match status" value="1"/>
</dbReference>
<dbReference type="InterPro" id="IPR019489">
    <property type="entry name" value="Clp_ATPase_C"/>
</dbReference>
<keyword evidence="4" id="KW-0143">Chaperone</keyword>
<protein>
    <submittedName>
        <fullName evidence="8">AAA domain-containing protein</fullName>
    </submittedName>
</protein>